<dbReference type="PANTHER" id="PTHR30535:SF4">
    <property type="entry name" value="HEMIN-BINDING PERIPLASMIC PROTEIN HMUT"/>
    <property type="match status" value="1"/>
</dbReference>
<dbReference type="Gene3D" id="3.40.50.1980">
    <property type="entry name" value="Nitrogenase molybdenum iron protein domain"/>
    <property type="match status" value="2"/>
</dbReference>
<dbReference type="EMBL" id="JABFUC010000011">
    <property type="protein sequence ID" value="MCG6658805.1"/>
    <property type="molecule type" value="Genomic_DNA"/>
</dbReference>
<dbReference type="InterPro" id="IPR002491">
    <property type="entry name" value="ABC_transptr_periplasmic_BD"/>
</dbReference>
<dbReference type="InterPro" id="IPR050902">
    <property type="entry name" value="ABC_Transporter_SBP"/>
</dbReference>
<dbReference type="Pfam" id="PF01497">
    <property type="entry name" value="Peripla_BP_2"/>
    <property type="match status" value="1"/>
</dbReference>
<evidence type="ECO:0000313" key="2">
    <source>
        <dbReference type="EMBL" id="MCG6658805.1"/>
    </source>
</evidence>
<dbReference type="SUPFAM" id="SSF53807">
    <property type="entry name" value="Helical backbone' metal receptor"/>
    <property type="match status" value="1"/>
</dbReference>
<evidence type="ECO:0000259" key="1">
    <source>
        <dbReference type="PROSITE" id="PS50983"/>
    </source>
</evidence>
<protein>
    <submittedName>
        <fullName evidence="2">ABC transporter substrate-binding protein</fullName>
    </submittedName>
</protein>
<keyword evidence="3" id="KW-1185">Reference proteome</keyword>
<accession>A0ABS9PAL4</accession>
<feature type="domain" description="Fe/B12 periplasmic-binding" evidence="1">
    <location>
        <begin position="46"/>
        <end position="306"/>
    </location>
</feature>
<reference evidence="2 3" key="1">
    <citation type="submission" date="2020-05" db="EMBL/GenBank/DDBJ databases">
        <title>Comparative genomic analysis of denitrifying bacteria from Halomonas genus.</title>
        <authorList>
            <person name="Wang L."/>
            <person name="Shao Z."/>
        </authorList>
    </citation>
    <scope>NUCLEOTIDE SEQUENCE [LARGE SCALE GENOMIC DNA]</scope>
    <source>
        <strain evidence="2 3">A4</strain>
    </source>
</reference>
<organism evidence="2 3">
    <name type="scientific">Billgrantia campisalis</name>
    <dbReference type="NCBI Taxonomy" id="74661"/>
    <lineage>
        <taxon>Bacteria</taxon>
        <taxon>Pseudomonadati</taxon>
        <taxon>Pseudomonadota</taxon>
        <taxon>Gammaproteobacteria</taxon>
        <taxon>Oceanospirillales</taxon>
        <taxon>Halomonadaceae</taxon>
        <taxon>Billgrantia</taxon>
    </lineage>
</organism>
<dbReference type="RefSeq" id="WP_238977955.1">
    <property type="nucleotide sequence ID" value="NZ_JABFUC010000011.1"/>
</dbReference>
<comment type="caution">
    <text evidence="2">The sequence shown here is derived from an EMBL/GenBank/DDBJ whole genome shotgun (WGS) entry which is preliminary data.</text>
</comment>
<sequence>MPITLQRPPPQPTRAAAFSRRHHLLLTLVAATLSWLAVMQAQAAERIVIAGGDLTEIVFALDEGHRVVGVDTTSTYPASLEALPSIGYVRTLSPEGVLSLRPEMVLASHFAGPDATLARLRAAGVSLLQAPAPNGKAAEDVSAKIRFVGEALGRESAADRLANRFESELAEVQRRIDVDTHAPRVLFVLSADSGPMIIGGKGTVAESMIRMAGGKPLTGGITGYRPLSMESVISLQPDIVLMMAEQLEGGSPQTILQRPDLADTPAGQQQRLITMEGMLLLGYGPRTPLAIRQLHESIVATMNASQGASP</sequence>
<gene>
    <name evidence="2" type="ORF">HOP52_13680</name>
</gene>
<name>A0ABS9PAL4_9GAMM</name>
<evidence type="ECO:0000313" key="3">
    <source>
        <dbReference type="Proteomes" id="UP000814385"/>
    </source>
</evidence>
<dbReference type="PROSITE" id="PS50983">
    <property type="entry name" value="FE_B12_PBP"/>
    <property type="match status" value="1"/>
</dbReference>
<proteinExistence type="predicted"/>
<dbReference type="Proteomes" id="UP000814385">
    <property type="component" value="Unassembled WGS sequence"/>
</dbReference>
<dbReference type="PANTHER" id="PTHR30535">
    <property type="entry name" value="VITAMIN B12-BINDING PROTEIN"/>
    <property type="match status" value="1"/>
</dbReference>